<evidence type="ECO:0000313" key="3">
    <source>
        <dbReference type="EMBL" id="CAF0826524.1"/>
    </source>
</evidence>
<dbReference type="Proteomes" id="UP000663829">
    <property type="component" value="Unassembled WGS sequence"/>
</dbReference>
<dbReference type="EMBL" id="CAJOBA010000047">
    <property type="protein sequence ID" value="CAF3498305.1"/>
    <property type="molecule type" value="Genomic_DNA"/>
</dbReference>
<accession>A0A813UGG2</accession>
<keyword evidence="1" id="KW-0732">Signal</keyword>
<gene>
    <name evidence="3" type="ORF">GPM918_LOCUS4826</name>
    <name evidence="2" type="ORF">OVA965_LOCUS369</name>
    <name evidence="5" type="ORF">SRO942_LOCUS4827</name>
    <name evidence="4" type="ORF">TMI583_LOCUS369</name>
</gene>
<evidence type="ECO:0000313" key="6">
    <source>
        <dbReference type="Proteomes" id="UP000663829"/>
    </source>
</evidence>
<protein>
    <submittedName>
        <fullName evidence="3">Uncharacterized protein</fullName>
    </submittedName>
</protein>
<sequence length="194" mass="23245">MFTYFKKLLFLYFFNLSNGTCEFKIQDNENKFYPCLYDRIADDKYKVNCTTVRYNFGLEGLLNIDPCSFNVTGNINEKCLIQELTFKFLYTTALMNFTTTVDEFFDKNNTNNNKLILFIVEHNSDLIIGEQHFQQFIPNSLINDYYLNLYRDNKFKFKLYLDMNYIDTHGPKQIRVQYYCKKQATIIYDKQQGN</sequence>
<dbReference type="Proteomes" id="UP000677228">
    <property type="component" value="Unassembled WGS sequence"/>
</dbReference>
<dbReference type="EMBL" id="CAJNOK010000047">
    <property type="protein sequence ID" value="CAF0725153.1"/>
    <property type="molecule type" value="Genomic_DNA"/>
</dbReference>
<comment type="caution">
    <text evidence="3">The sequence shown here is derived from an EMBL/GenBank/DDBJ whole genome shotgun (WGS) entry which is preliminary data.</text>
</comment>
<evidence type="ECO:0000313" key="5">
    <source>
        <dbReference type="EMBL" id="CAF3613368.1"/>
    </source>
</evidence>
<dbReference type="EMBL" id="CAJOBC010000668">
    <property type="protein sequence ID" value="CAF3613368.1"/>
    <property type="molecule type" value="Genomic_DNA"/>
</dbReference>
<dbReference type="Proteomes" id="UP000681722">
    <property type="component" value="Unassembled WGS sequence"/>
</dbReference>
<reference evidence="3" key="1">
    <citation type="submission" date="2021-02" db="EMBL/GenBank/DDBJ databases">
        <authorList>
            <person name="Nowell W R."/>
        </authorList>
    </citation>
    <scope>NUCLEOTIDE SEQUENCE</scope>
</reference>
<feature type="chain" id="PRO_5035683298" evidence="1">
    <location>
        <begin position="20"/>
        <end position="194"/>
    </location>
</feature>
<evidence type="ECO:0000313" key="4">
    <source>
        <dbReference type="EMBL" id="CAF3498305.1"/>
    </source>
</evidence>
<evidence type="ECO:0000313" key="2">
    <source>
        <dbReference type="EMBL" id="CAF0725153.1"/>
    </source>
</evidence>
<dbReference type="AlphaFoldDB" id="A0A813UGG2"/>
<proteinExistence type="predicted"/>
<keyword evidence="6" id="KW-1185">Reference proteome</keyword>
<dbReference type="EMBL" id="CAJNOQ010000668">
    <property type="protein sequence ID" value="CAF0826524.1"/>
    <property type="molecule type" value="Genomic_DNA"/>
</dbReference>
<name>A0A813UGG2_9BILA</name>
<feature type="signal peptide" evidence="1">
    <location>
        <begin position="1"/>
        <end position="19"/>
    </location>
</feature>
<dbReference type="Proteomes" id="UP000682733">
    <property type="component" value="Unassembled WGS sequence"/>
</dbReference>
<organism evidence="3 6">
    <name type="scientific">Didymodactylos carnosus</name>
    <dbReference type="NCBI Taxonomy" id="1234261"/>
    <lineage>
        <taxon>Eukaryota</taxon>
        <taxon>Metazoa</taxon>
        <taxon>Spiralia</taxon>
        <taxon>Gnathifera</taxon>
        <taxon>Rotifera</taxon>
        <taxon>Eurotatoria</taxon>
        <taxon>Bdelloidea</taxon>
        <taxon>Philodinida</taxon>
        <taxon>Philodinidae</taxon>
        <taxon>Didymodactylos</taxon>
    </lineage>
</organism>
<evidence type="ECO:0000256" key="1">
    <source>
        <dbReference type="SAM" id="SignalP"/>
    </source>
</evidence>